<dbReference type="InterPro" id="IPR003439">
    <property type="entry name" value="ABC_transporter-like_ATP-bd"/>
</dbReference>
<dbReference type="PROSITE" id="PS50929">
    <property type="entry name" value="ABC_TM1F"/>
    <property type="match status" value="1"/>
</dbReference>
<evidence type="ECO:0000256" key="7">
    <source>
        <dbReference type="ARBA" id="ARBA00022989"/>
    </source>
</evidence>
<dbReference type="GO" id="GO:0016887">
    <property type="term" value="F:ATP hydrolysis activity"/>
    <property type="evidence" value="ECO:0007669"/>
    <property type="project" value="InterPro"/>
</dbReference>
<keyword evidence="3" id="KW-1003">Cell membrane</keyword>
<organism evidence="12 13">
    <name type="scientific">Larkinella humicola</name>
    <dbReference type="NCBI Taxonomy" id="2607654"/>
    <lineage>
        <taxon>Bacteria</taxon>
        <taxon>Pseudomonadati</taxon>
        <taxon>Bacteroidota</taxon>
        <taxon>Cytophagia</taxon>
        <taxon>Cytophagales</taxon>
        <taxon>Spirosomataceae</taxon>
        <taxon>Larkinella</taxon>
    </lineage>
</organism>
<dbReference type="InterPro" id="IPR011527">
    <property type="entry name" value="ABC1_TM_dom"/>
</dbReference>
<dbReference type="Gene3D" id="1.20.1560.10">
    <property type="entry name" value="ABC transporter type 1, transmembrane domain"/>
    <property type="match status" value="1"/>
</dbReference>
<dbReference type="PROSITE" id="PS50893">
    <property type="entry name" value="ABC_TRANSPORTER_2"/>
    <property type="match status" value="1"/>
</dbReference>
<keyword evidence="8 9" id="KW-0472">Membrane</keyword>
<dbReference type="SUPFAM" id="SSF52540">
    <property type="entry name" value="P-loop containing nucleoside triphosphate hydrolases"/>
    <property type="match status" value="1"/>
</dbReference>
<evidence type="ECO:0000313" key="12">
    <source>
        <dbReference type="EMBL" id="KAA9349874.1"/>
    </source>
</evidence>
<dbReference type="RefSeq" id="WP_150879490.1">
    <property type="nucleotide sequence ID" value="NZ_VTWS01000005.1"/>
</dbReference>
<evidence type="ECO:0000259" key="10">
    <source>
        <dbReference type="PROSITE" id="PS50893"/>
    </source>
</evidence>
<evidence type="ECO:0000256" key="2">
    <source>
        <dbReference type="ARBA" id="ARBA00022448"/>
    </source>
</evidence>
<dbReference type="PANTHER" id="PTHR43394">
    <property type="entry name" value="ATP-DEPENDENT PERMEASE MDL1, MITOCHONDRIAL"/>
    <property type="match status" value="1"/>
</dbReference>
<dbReference type="AlphaFoldDB" id="A0A5N1JDK5"/>
<evidence type="ECO:0000256" key="6">
    <source>
        <dbReference type="ARBA" id="ARBA00022840"/>
    </source>
</evidence>
<dbReference type="EMBL" id="VTWS01000005">
    <property type="protein sequence ID" value="KAA9349874.1"/>
    <property type="molecule type" value="Genomic_DNA"/>
</dbReference>
<name>A0A5N1JDK5_9BACT</name>
<dbReference type="SUPFAM" id="SSF90123">
    <property type="entry name" value="ABC transporter transmembrane region"/>
    <property type="match status" value="1"/>
</dbReference>
<comment type="subcellular location">
    <subcellularLocation>
        <location evidence="1">Cell membrane</location>
        <topology evidence="1">Multi-pass membrane protein</topology>
    </subcellularLocation>
</comment>
<comment type="caution">
    <text evidence="12">The sequence shown here is derived from an EMBL/GenBank/DDBJ whole genome shotgun (WGS) entry which is preliminary data.</text>
</comment>
<dbReference type="Proteomes" id="UP000326344">
    <property type="component" value="Unassembled WGS sequence"/>
</dbReference>
<dbReference type="InterPro" id="IPR039421">
    <property type="entry name" value="Type_1_exporter"/>
</dbReference>
<feature type="transmembrane region" description="Helical" evidence="9">
    <location>
        <begin position="62"/>
        <end position="85"/>
    </location>
</feature>
<dbReference type="GO" id="GO:0005524">
    <property type="term" value="F:ATP binding"/>
    <property type="evidence" value="ECO:0007669"/>
    <property type="project" value="UniProtKB-KW"/>
</dbReference>
<evidence type="ECO:0000256" key="5">
    <source>
        <dbReference type="ARBA" id="ARBA00022741"/>
    </source>
</evidence>
<keyword evidence="6 12" id="KW-0067">ATP-binding</keyword>
<dbReference type="GO" id="GO:0015421">
    <property type="term" value="F:ABC-type oligopeptide transporter activity"/>
    <property type="evidence" value="ECO:0007669"/>
    <property type="project" value="TreeGrafter"/>
</dbReference>
<evidence type="ECO:0000256" key="4">
    <source>
        <dbReference type="ARBA" id="ARBA00022692"/>
    </source>
</evidence>
<gene>
    <name evidence="12" type="ORF">F0P93_20750</name>
</gene>
<dbReference type="GO" id="GO:0005886">
    <property type="term" value="C:plasma membrane"/>
    <property type="evidence" value="ECO:0007669"/>
    <property type="project" value="UniProtKB-SubCell"/>
</dbReference>
<evidence type="ECO:0000259" key="11">
    <source>
        <dbReference type="PROSITE" id="PS50929"/>
    </source>
</evidence>
<keyword evidence="7 9" id="KW-1133">Transmembrane helix</keyword>
<feature type="domain" description="ABC transporter" evidence="10">
    <location>
        <begin position="347"/>
        <end position="577"/>
    </location>
</feature>
<dbReference type="InterPro" id="IPR036640">
    <property type="entry name" value="ABC1_TM_sf"/>
</dbReference>
<keyword evidence="4 9" id="KW-0812">Transmembrane</keyword>
<dbReference type="Pfam" id="PF00664">
    <property type="entry name" value="ABC_membrane"/>
    <property type="match status" value="1"/>
</dbReference>
<dbReference type="InterPro" id="IPR003593">
    <property type="entry name" value="AAA+_ATPase"/>
</dbReference>
<accession>A0A5N1JDK5</accession>
<evidence type="ECO:0000313" key="13">
    <source>
        <dbReference type="Proteomes" id="UP000326344"/>
    </source>
</evidence>
<feature type="transmembrane region" description="Helical" evidence="9">
    <location>
        <begin position="261"/>
        <end position="279"/>
    </location>
</feature>
<feature type="transmembrane region" description="Helical" evidence="9">
    <location>
        <begin position="146"/>
        <end position="165"/>
    </location>
</feature>
<evidence type="ECO:0000256" key="3">
    <source>
        <dbReference type="ARBA" id="ARBA00022475"/>
    </source>
</evidence>
<dbReference type="Pfam" id="PF00005">
    <property type="entry name" value="ABC_tran"/>
    <property type="match status" value="1"/>
</dbReference>
<feature type="domain" description="ABC transmembrane type-1" evidence="11">
    <location>
        <begin position="22"/>
        <end position="314"/>
    </location>
</feature>
<keyword evidence="5" id="KW-0547">Nucleotide-binding</keyword>
<keyword evidence="2" id="KW-0813">Transport</keyword>
<evidence type="ECO:0000256" key="8">
    <source>
        <dbReference type="ARBA" id="ARBA00023136"/>
    </source>
</evidence>
<dbReference type="CDD" id="cd07346">
    <property type="entry name" value="ABC_6TM_exporters"/>
    <property type="match status" value="1"/>
</dbReference>
<proteinExistence type="predicted"/>
<evidence type="ECO:0000256" key="9">
    <source>
        <dbReference type="SAM" id="Phobius"/>
    </source>
</evidence>
<feature type="transmembrane region" description="Helical" evidence="9">
    <location>
        <begin position="21"/>
        <end position="42"/>
    </location>
</feature>
<keyword evidence="13" id="KW-1185">Reference proteome</keyword>
<evidence type="ECO:0000256" key="1">
    <source>
        <dbReference type="ARBA" id="ARBA00004651"/>
    </source>
</evidence>
<dbReference type="PROSITE" id="PS00211">
    <property type="entry name" value="ABC_TRANSPORTER_1"/>
    <property type="match status" value="1"/>
</dbReference>
<dbReference type="SMART" id="SM00382">
    <property type="entry name" value="AAA"/>
    <property type="match status" value="1"/>
</dbReference>
<sequence length="593" mass="66707">MNTFLLIQKLWPFVRSYRGSLALALLLTTIGALLAQVTPLMMEHTVNTVQKVLKQPIDKQEVSWVVGTLVVILLAKEVLSLLVQLGQKFLSDRIRFRMAADLYDYTIQRIVSYHLSFFALGQNQTGKLEKRIDKGIESLTKTVKNLFVDIVPMLANAAFALILIYNKNVGVGVVATLVLPVYAYISREQTNRQKQIRRNIQEIRENKANALFGLLESIFVVKSFVREGYEQGRQHDLNHRLAENEIRHHRTNYLFDGLKSVAEQVGIVLVFVVTIYFVLNRQMSVGAILLHIMLFNNVSAPVRHLHRIYDEYTEALVYAEGFFDMIENNTYVLERGSLKSPTWKGHFTLQNVDFVYPNGKQALRNITLELQPGKVTALVGLSGAGKSSALNLLAGFYDPTRGRVLLDGQPLSDYNSEFVRENVGLVLQKNHIFAGTVEENIRYGKLDTPFEAVVEAARQASLHDQVLQLPQGYQTEARALSGGQQQRIAIARLFLKNPPVLLLDEPTASLDAITTEQIKDSLDAIKQNRTVLIISHNISQIMDADQIYVMQEGEIVGQGTHESLYRDGGLYRDIIDSNARSMNLTRLAATVLG</sequence>
<dbReference type="InterPro" id="IPR027417">
    <property type="entry name" value="P-loop_NTPase"/>
</dbReference>
<dbReference type="InterPro" id="IPR017871">
    <property type="entry name" value="ABC_transporter-like_CS"/>
</dbReference>
<feature type="transmembrane region" description="Helical" evidence="9">
    <location>
        <begin position="171"/>
        <end position="187"/>
    </location>
</feature>
<reference evidence="12 13" key="1">
    <citation type="submission" date="2019-09" db="EMBL/GenBank/DDBJ databases">
        <title>Genome Sequence of Larkinella sp MA1.</title>
        <authorList>
            <person name="Srinivasan S."/>
        </authorList>
    </citation>
    <scope>NUCLEOTIDE SEQUENCE [LARGE SCALE GENOMIC DNA]</scope>
    <source>
        <strain evidence="12 13">MA1</strain>
    </source>
</reference>
<dbReference type="FunFam" id="3.40.50.300:FF:000221">
    <property type="entry name" value="Multidrug ABC transporter ATP-binding protein"/>
    <property type="match status" value="1"/>
</dbReference>
<dbReference type="Gene3D" id="3.40.50.300">
    <property type="entry name" value="P-loop containing nucleotide triphosphate hydrolases"/>
    <property type="match status" value="1"/>
</dbReference>
<dbReference type="PANTHER" id="PTHR43394:SF1">
    <property type="entry name" value="ATP-BINDING CASSETTE SUB-FAMILY B MEMBER 10, MITOCHONDRIAL"/>
    <property type="match status" value="1"/>
</dbReference>
<protein>
    <submittedName>
        <fullName evidence="12">ABC transporter ATP-binding protein</fullName>
    </submittedName>
</protein>